<evidence type="ECO:0000256" key="1">
    <source>
        <dbReference type="SAM" id="Phobius"/>
    </source>
</evidence>
<dbReference type="AlphaFoldDB" id="D3AMP3"/>
<dbReference type="Proteomes" id="UP000004968">
    <property type="component" value="Unassembled WGS sequence"/>
</dbReference>
<gene>
    <name evidence="2" type="ORF">CLOSTHATH_04893</name>
</gene>
<feature type="transmembrane region" description="Helical" evidence="1">
    <location>
        <begin position="59"/>
        <end position="81"/>
    </location>
</feature>
<dbReference type="EMBL" id="ACIO01000475">
    <property type="protein sequence ID" value="EFC96908.1"/>
    <property type="molecule type" value="Genomic_DNA"/>
</dbReference>
<protein>
    <submittedName>
        <fullName evidence="2">Uncharacterized protein</fullName>
    </submittedName>
</protein>
<reference evidence="2 3" key="1">
    <citation type="submission" date="2010-01" db="EMBL/GenBank/DDBJ databases">
        <authorList>
            <person name="Weinstock G."/>
            <person name="Sodergren E."/>
            <person name="Clifton S."/>
            <person name="Fulton L."/>
            <person name="Fulton B."/>
            <person name="Courtney L."/>
            <person name="Fronick C."/>
            <person name="Harrison M."/>
            <person name="Strong C."/>
            <person name="Farmer C."/>
            <person name="Delahaunty K."/>
            <person name="Markovic C."/>
            <person name="Hall O."/>
            <person name="Minx P."/>
            <person name="Tomlinson C."/>
            <person name="Mitreva M."/>
            <person name="Nelson J."/>
            <person name="Hou S."/>
            <person name="Wollam A."/>
            <person name="Pepin K.H."/>
            <person name="Johnson M."/>
            <person name="Bhonagiri V."/>
            <person name="Nash W.E."/>
            <person name="Warren W."/>
            <person name="Chinwalla A."/>
            <person name="Mardis E.R."/>
            <person name="Wilson R.K."/>
        </authorList>
    </citation>
    <scope>NUCLEOTIDE SEQUENCE [LARGE SCALE GENOMIC DNA]</scope>
    <source>
        <strain evidence="2 3">DSM 13479</strain>
    </source>
</reference>
<keyword evidence="1" id="KW-1133">Transmembrane helix</keyword>
<accession>D3AMP3</accession>
<comment type="caution">
    <text evidence="2">The sequence shown here is derived from an EMBL/GenBank/DDBJ whole genome shotgun (WGS) entry which is preliminary data.</text>
</comment>
<dbReference type="HOGENOM" id="CLU_2046438_0_0_9"/>
<evidence type="ECO:0000313" key="2">
    <source>
        <dbReference type="EMBL" id="EFC96908.1"/>
    </source>
</evidence>
<keyword evidence="1" id="KW-0812">Transmembrane</keyword>
<evidence type="ECO:0000313" key="3">
    <source>
        <dbReference type="Proteomes" id="UP000004968"/>
    </source>
</evidence>
<feature type="transmembrane region" description="Helical" evidence="1">
    <location>
        <begin position="87"/>
        <end position="108"/>
    </location>
</feature>
<sequence>MSGKPEMHVGLWPLQIDSLRVILYTVHNIILSYQANKTLAKKGLAKRIRKGRTMDKNNLAVITCMCSGMTIGLAIGGAAGLSHGRAGITMCYGLLFGTIIGVIIGTVIKKVKEKNNITRK</sequence>
<organism evidence="2 3">
    <name type="scientific">Hungatella hathewayi DSM 13479</name>
    <dbReference type="NCBI Taxonomy" id="566550"/>
    <lineage>
        <taxon>Bacteria</taxon>
        <taxon>Bacillati</taxon>
        <taxon>Bacillota</taxon>
        <taxon>Clostridia</taxon>
        <taxon>Lachnospirales</taxon>
        <taxon>Lachnospiraceae</taxon>
        <taxon>Hungatella</taxon>
    </lineage>
</organism>
<name>D3AMP3_9FIRM</name>
<proteinExistence type="predicted"/>
<keyword evidence="1" id="KW-0472">Membrane</keyword>